<feature type="transmembrane region" description="Helical" evidence="1">
    <location>
        <begin position="388"/>
        <end position="407"/>
    </location>
</feature>
<keyword evidence="1" id="KW-0812">Transmembrane</keyword>
<feature type="transmembrane region" description="Helical" evidence="1">
    <location>
        <begin position="330"/>
        <end position="351"/>
    </location>
</feature>
<dbReference type="PANTHER" id="PTHR34219:SF3">
    <property type="entry name" value="BLL7967 PROTEIN"/>
    <property type="match status" value="1"/>
</dbReference>
<dbReference type="AlphaFoldDB" id="A0A517E0G2"/>
<gene>
    <name evidence="2" type="ORF">SPTER_44390</name>
</gene>
<evidence type="ECO:0000313" key="2">
    <source>
        <dbReference type="EMBL" id="QDR82986.1"/>
    </source>
</evidence>
<evidence type="ECO:0000313" key="3">
    <source>
        <dbReference type="Proteomes" id="UP000320776"/>
    </source>
</evidence>
<proteinExistence type="predicted"/>
<name>A0A517E0G2_9FIRM</name>
<dbReference type="Proteomes" id="UP000320776">
    <property type="component" value="Chromosome"/>
</dbReference>
<dbReference type="PANTHER" id="PTHR34219">
    <property type="entry name" value="IRON-REGULATED INNER MEMBRANE PROTEIN-RELATED"/>
    <property type="match status" value="1"/>
</dbReference>
<dbReference type="EMBL" id="CP036259">
    <property type="protein sequence ID" value="QDR82986.1"/>
    <property type="molecule type" value="Genomic_DNA"/>
</dbReference>
<sequence>MRYWYSLHKWSSLICALIMLMLCITGLPLIFHDELEDALDSRPHLTARPSLYRNLDTLVAAATAGYPAYQPRWVIINNEKPEVSVGLASPDNGENPWITLNAYTGKVITSSETKSPEKTALTWISRLHADLFAGLPGQLFLGFMGLLFLLALVSGVIIYKPFTRFTAFGAIRTVGSPRQKFADLHKLLGIVALVWTVLVTGTGVLHTLSAPLYQHWQTSSMQSLLEPYRHQPPPNRLSPVQQAVATVRAELPGHRVAFLYFPNDQWGSPYHYMIYTTGATSYTTHWYTPALVDAATGQLTAVAAVPWYIRLLQLAHPLHSGNYGGLPLKVLWALLDIVTIGVIVSGSYLWLLRKRPASPLISQQMLTVSELSAAKAPQPQSSWQIWKLPLLLGSLTVLGCVAALFGAGIWQGLSWLFLSLPLLIAIKLCLRSGQNH</sequence>
<organism evidence="2 3">
    <name type="scientific">Sporomusa termitida</name>
    <dbReference type="NCBI Taxonomy" id="2377"/>
    <lineage>
        <taxon>Bacteria</taxon>
        <taxon>Bacillati</taxon>
        <taxon>Bacillota</taxon>
        <taxon>Negativicutes</taxon>
        <taxon>Selenomonadales</taxon>
        <taxon>Sporomusaceae</taxon>
        <taxon>Sporomusa</taxon>
    </lineage>
</organism>
<evidence type="ECO:0000256" key="1">
    <source>
        <dbReference type="SAM" id="Phobius"/>
    </source>
</evidence>
<feature type="transmembrane region" description="Helical" evidence="1">
    <location>
        <begin position="12"/>
        <end position="31"/>
    </location>
</feature>
<dbReference type="OrthoDB" id="6307929at2"/>
<protein>
    <submittedName>
        <fullName evidence="2">PepSY-associated TM region</fullName>
    </submittedName>
</protein>
<keyword evidence="1" id="KW-0472">Membrane</keyword>
<dbReference type="KEGG" id="sted:SPTER_44390"/>
<keyword evidence="3" id="KW-1185">Reference proteome</keyword>
<feature type="transmembrane region" description="Helical" evidence="1">
    <location>
        <begin position="187"/>
        <end position="208"/>
    </location>
</feature>
<keyword evidence="1" id="KW-1133">Transmembrane helix</keyword>
<feature type="transmembrane region" description="Helical" evidence="1">
    <location>
        <begin position="139"/>
        <end position="159"/>
    </location>
</feature>
<dbReference type="RefSeq" id="WP_144352314.1">
    <property type="nucleotide sequence ID" value="NZ_CP036259.1"/>
</dbReference>
<dbReference type="InterPro" id="IPR005625">
    <property type="entry name" value="PepSY-ass_TM"/>
</dbReference>
<reference evidence="2 3" key="1">
    <citation type="submission" date="2019-02" db="EMBL/GenBank/DDBJ databases">
        <title>Closed genome of Sporomusa termitida DSM 4440.</title>
        <authorList>
            <person name="Poehlein A."/>
            <person name="Daniel R."/>
        </authorList>
    </citation>
    <scope>NUCLEOTIDE SEQUENCE [LARGE SCALE GENOMIC DNA]</scope>
    <source>
        <strain evidence="2 3">DSM 4440</strain>
    </source>
</reference>
<accession>A0A517E0G2</accession>
<dbReference type="Pfam" id="PF03929">
    <property type="entry name" value="PepSY_TM"/>
    <property type="match status" value="1"/>
</dbReference>